<name>A0A2S5KPD9_9PROT</name>
<gene>
    <name evidence="8" type="ORF">C4K68_14605</name>
</gene>
<dbReference type="Proteomes" id="UP000238196">
    <property type="component" value="Unassembled WGS sequence"/>
</dbReference>
<accession>A0A2S5KPD9</accession>
<keyword evidence="5 6" id="KW-0472">Membrane</keyword>
<feature type="domain" description="Type II secretion system protein GspF" evidence="7">
    <location>
        <begin position="117"/>
        <end position="242"/>
    </location>
</feature>
<dbReference type="InterPro" id="IPR018076">
    <property type="entry name" value="T2SS_GspF_dom"/>
</dbReference>
<feature type="transmembrane region" description="Helical" evidence="6">
    <location>
        <begin position="82"/>
        <end position="100"/>
    </location>
</feature>
<feature type="transmembrane region" description="Helical" evidence="6">
    <location>
        <begin position="227"/>
        <end position="248"/>
    </location>
</feature>
<evidence type="ECO:0000256" key="5">
    <source>
        <dbReference type="ARBA" id="ARBA00023136"/>
    </source>
</evidence>
<dbReference type="EMBL" id="PRLP01000047">
    <property type="protein sequence ID" value="PPC76600.1"/>
    <property type="molecule type" value="Genomic_DNA"/>
</dbReference>
<evidence type="ECO:0000256" key="3">
    <source>
        <dbReference type="ARBA" id="ARBA00022692"/>
    </source>
</evidence>
<evidence type="ECO:0000313" key="9">
    <source>
        <dbReference type="Proteomes" id="UP000238196"/>
    </source>
</evidence>
<dbReference type="AlphaFoldDB" id="A0A2S5KPD9"/>
<keyword evidence="3 6" id="KW-0812">Transmembrane</keyword>
<dbReference type="PANTHER" id="PTHR35007:SF1">
    <property type="entry name" value="PILUS ASSEMBLY PROTEIN"/>
    <property type="match status" value="1"/>
</dbReference>
<dbReference type="PANTHER" id="PTHR35007">
    <property type="entry name" value="INTEGRAL MEMBRANE PROTEIN-RELATED"/>
    <property type="match status" value="1"/>
</dbReference>
<sequence length="283" mass="31040">MMLLAAALMLIGAVLLLLAARRQQPVGAAARGGRAQQGWSQQRLQEGLLRVGLPGSVPLFVMLILASLISVGLVLRSQGWPAACGLLLAIIIGVLILAQVRRERQRRQLLQQLPGFIGQVSRRVVVGMSVAKGVERAVAETRMPLQEVLQRAMLRSQLGDELPDSLDHEGRITGVKELYLLASILRIHYQYGGSVTSALEHLVKLLHQRERAHRELWALTGETRVTAIVLGIVPVLMGLYMLVANQRYLLAMWDDPGGRIALLGGLALQGLGSFILWRMLRSI</sequence>
<dbReference type="GO" id="GO:0005886">
    <property type="term" value="C:plasma membrane"/>
    <property type="evidence" value="ECO:0007669"/>
    <property type="project" value="UniProtKB-SubCell"/>
</dbReference>
<evidence type="ECO:0000256" key="4">
    <source>
        <dbReference type="ARBA" id="ARBA00022989"/>
    </source>
</evidence>
<evidence type="ECO:0000313" key="8">
    <source>
        <dbReference type="EMBL" id="PPC76600.1"/>
    </source>
</evidence>
<organism evidence="8 9">
    <name type="scientific">Proteobacteria bacterium 228</name>
    <dbReference type="NCBI Taxonomy" id="2083153"/>
    <lineage>
        <taxon>Bacteria</taxon>
        <taxon>Pseudomonadati</taxon>
        <taxon>Pseudomonadota</taxon>
    </lineage>
</organism>
<dbReference type="OrthoDB" id="597333at2"/>
<dbReference type="Pfam" id="PF00482">
    <property type="entry name" value="T2SSF"/>
    <property type="match status" value="1"/>
</dbReference>
<feature type="transmembrane region" description="Helical" evidence="6">
    <location>
        <begin position="260"/>
        <end position="280"/>
    </location>
</feature>
<proteinExistence type="predicted"/>
<feature type="transmembrane region" description="Helical" evidence="6">
    <location>
        <begin position="52"/>
        <end position="75"/>
    </location>
</feature>
<keyword evidence="2" id="KW-1003">Cell membrane</keyword>
<evidence type="ECO:0000256" key="2">
    <source>
        <dbReference type="ARBA" id="ARBA00022475"/>
    </source>
</evidence>
<comment type="subcellular location">
    <subcellularLocation>
        <location evidence="1">Cell membrane</location>
        <topology evidence="1">Multi-pass membrane protein</topology>
    </subcellularLocation>
</comment>
<protein>
    <submittedName>
        <fullName evidence="8">Pilus assembly protein TadB</fullName>
    </submittedName>
</protein>
<reference evidence="8 9" key="1">
    <citation type="submission" date="2018-02" db="EMBL/GenBank/DDBJ databases">
        <title>novel marine gammaproteobacteria from coastal saline agro ecosystem.</title>
        <authorList>
            <person name="Krishnan R."/>
            <person name="Ramesh Kumar N."/>
        </authorList>
    </citation>
    <scope>NUCLEOTIDE SEQUENCE [LARGE SCALE GENOMIC DNA]</scope>
    <source>
        <strain evidence="8 9">228</strain>
    </source>
</reference>
<keyword evidence="4 6" id="KW-1133">Transmembrane helix</keyword>
<comment type="caution">
    <text evidence="8">The sequence shown here is derived from an EMBL/GenBank/DDBJ whole genome shotgun (WGS) entry which is preliminary data.</text>
</comment>
<evidence type="ECO:0000256" key="6">
    <source>
        <dbReference type="SAM" id="Phobius"/>
    </source>
</evidence>
<evidence type="ECO:0000256" key="1">
    <source>
        <dbReference type="ARBA" id="ARBA00004651"/>
    </source>
</evidence>
<evidence type="ECO:0000259" key="7">
    <source>
        <dbReference type="Pfam" id="PF00482"/>
    </source>
</evidence>